<evidence type="ECO:0000313" key="2">
    <source>
        <dbReference type="EMBL" id="GGU63648.1"/>
    </source>
</evidence>
<dbReference type="EMBL" id="BMRP01000009">
    <property type="protein sequence ID" value="GGU63648.1"/>
    <property type="molecule type" value="Genomic_DNA"/>
</dbReference>
<feature type="chain" id="PRO_5047321171" evidence="1">
    <location>
        <begin position="28"/>
        <end position="110"/>
    </location>
</feature>
<evidence type="ECO:0000256" key="1">
    <source>
        <dbReference type="SAM" id="SignalP"/>
    </source>
</evidence>
<protein>
    <submittedName>
        <fullName evidence="2">Uncharacterized protein</fullName>
    </submittedName>
</protein>
<sequence length="110" mass="10958">MGKTLHVVAGALGAGALLLSVAGTASAGGRGGEIFDQDIHCAPSFSLSLIPPLTPGDGCRTNIFIDNQKRIASITQNAGGSISSTVVADTFGRGGRGGLGRGTLGFFNGR</sequence>
<keyword evidence="1" id="KW-0732">Signal</keyword>
<dbReference type="Proteomes" id="UP000654471">
    <property type="component" value="Unassembled WGS sequence"/>
</dbReference>
<name>A0ABQ2V324_9ACTN</name>
<keyword evidence="3" id="KW-1185">Reference proteome</keyword>
<evidence type="ECO:0000313" key="3">
    <source>
        <dbReference type="Proteomes" id="UP000654471"/>
    </source>
</evidence>
<proteinExistence type="predicted"/>
<comment type="caution">
    <text evidence="2">The sequence shown here is derived from an EMBL/GenBank/DDBJ whole genome shotgun (WGS) entry which is preliminary data.</text>
</comment>
<dbReference type="RefSeq" id="WP_189300289.1">
    <property type="nucleotide sequence ID" value="NZ_BMRP01000009.1"/>
</dbReference>
<reference evidence="3" key="1">
    <citation type="journal article" date="2019" name="Int. J. Syst. Evol. Microbiol.">
        <title>The Global Catalogue of Microorganisms (GCM) 10K type strain sequencing project: providing services to taxonomists for standard genome sequencing and annotation.</title>
        <authorList>
            <consortium name="The Broad Institute Genomics Platform"/>
            <consortium name="The Broad Institute Genome Sequencing Center for Infectious Disease"/>
            <person name="Wu L."/>
            <person name="Ma J."/>
        </authorList>
    </citation>
    <scope>NUCLEOTIDE SEQUENCE [LARGE SCALE GENOMIC DNA]</scope>
    <source>
        <strain evidence="3">JCM 3399</strain>
    </source>
</reference>
<accession>A0ABQ2V324</accession>
<feature type="signal peptide" evidence="1">
    <location>
        <begin position="1"/>
        <end position="27"/>
    </location>
</feature>
<organism evidence="2 3">
    <name type="scientific">Streptomyces albospinus</name>
    <dbReference type="NCBI Taxonomy" id="285515"/>
    <lineage>
        <taxon>Bacteria</taxon>
        <taxon>Bacillati</taxon>
        <taxon>Actinomycetota</taxon>
        <taxon>Actinomycetes</taxon>
        <taxon>Kitasatosporales</taxon>
        <taxon>Streptomycetaceae</taxon>
        <taxon>Streptomyces</taxon>
    </lineage>
</organism>
<gene>
    <name evidence="2" type="ORF">GCM10010211_30860</name>
</gene>